<dbReference type="KEGG" id="hmo:HM1_1162"/>
<proteinExistence type="predicted"/>
<dbReference type="Proteomes" id="UP000008550">
    <property type="component" value="Chromosome"/>
</dbReference>
<gene>
    <name evidence="1" type="ORF">HM1_1162</name>
</gene>
<evidence type="ECO:0000313" key="2">
    <source>
        <dbReference type="Proteomes" id="UP000008550"/>
    </source>
</evidence>
<sequence length="91" mass="10519">MKKGRYILEISFEGADDLNAGLRVFSNKTQKEFGAYYTVAWHLKIHSCSAIAFDIEQEEEVITEIIANESSKKYELKLIKVWKVDFVNKNS</sequence>
<dbReference type="EMBL" id="CP000930">
    <property type="protein sequence ID" value="ABZ83412.1"/>
    <property type="molecule type" value="Genomic_DNA"/>
</dbReference>
<evidence type="ECO:0000313" key="1">
    <source>
        <dbReference type="EMBL" id="ABZ83412.1"/>
    </source>
</evidence>
<organism evidence="1 2">
    <name type="scientific">Heliobacterium modesticaldum (strain ATCC 51547 / Ice1)</name>
    <dbReference type="NCBI Taxonomy" id="498761"/>
    <lineage>
        <taxon>Bacteria</taxon>
        <taxon>Bacillati</taxon>
        <taxon>Bacillota</taxon>
        <taxon>Clostridia</taxon>
        <taxon>Eubacteriales</taxon>
        <taxon>Heliobacteriaceae</taxon>
        <taxon>Heliomicrobium</taxon>
    </lineage>
</organism>
<reference evidence="1 2" key="1">
    <citation type="journal article" date="2008" name="J. Bacteriol.">
        <title>The genome of Heliobacterium modesticaldum, a phototrophic representative of the Firmicutes containing the simplest photosynthetic apparatus.</title>
        <authorList>
            <person name="Sattley W.M."/>
            <person name="Madigan M.T."/>
            <person name="Swingley W.D."/>
            <person name="Cheung P.C."/>
            <person name="Clocksin K.M."/>
            <person name="Conrad A.L."/>
            <person name="Dejesa L.C."/>
            <person name="Honchak B.M."/>
            <person name="Jung D.O."/>
            <person name="Karbach L.E."/>
            <person name="Kurdoglu A."/>
            <person name="Lahiri S."/>
            <person name="Mastrian S.D."/>
            <person name="Page L.E."/>
            <person name="Taylor H.L."/>
            <person name="Wang Z.T."/>
            <person name="Raymond J."/>
            <person name="Chen M."/>
            <person name="Blankenship R.E."/>
            <person name="Touchman J.W."/>
        </authorList>
    </citation>
    <scope>NUCLEOTIDE SEQUENCE [LARGE SCALE GENOMIC DNA]</scope>
    <source>
        <strain evidence="2">ATCC 51547 / Ice1</strain>
    </source>
</reference>
<dbReference type="AlphaFoldDB" id="B0THH4"/>
<keyword evidence="2" id="KW-1185">Reference proteome</keyword>
<dbReference type="HOGENOM" id="CLU_2422903_0_0_9"/>
<name>B0THH4_HELMI</name>
<dbReference type="RefSeq" id="WP_012281943.1">
    <property type="nucleotide sequence ID" value="NC_010337.2"/>
</dbReference>
<dbReference type="STRING" id="498761.HM1_1162"/>
<accession>B0THH4</accession>
<protein>
    <submittedName>
        <fullName evidence="1">Uncharacterized protein</fullName>
    </submittedName>
</protein>